<dbReference type="AlphaFoldDB" id="A0A1G7PV94"/>
<reference evidence="2 3" key="1">
    <citation type="submission" date="2016-10" db="EMBL/GenBank/DDBJ databases">
        <authorList>
            <person name="de Groot N.N."/>
        </authorList>
    </citation>
    <scope>NUCLEOTIDE SEQUENCE [LARGE SCALE GENOMIC DNA]</scope>
    <source>
        <strain evidence="2 3">DSM 27375</strain>
    </source>
</reference>
<dbReference type="GO" id="GO:0051213">
    <property type="term" value="F:dioxygenase activity"/>
    <property type="evidence" value="ECO:0007669"/>
    <property type="project" value="UniProtKB-KW"/>
</dbReference>
<sequence>MNFTHIAVGTNDIEAAREFYDKVLATLGWSRIADLGDTGSFWGDGAPSFMVTLPRNGAPATAGNGTTISFRAPDHASVHAFHEAAMTLGMPDEGAVGPRPWAPGAMAAYTRDPDGNKLAVYGMEATS</sequence>
<keyword evidence="2" id="KW-0560">Oxidoreductase</keyword>
<protein>
    <submittedName>
        <fullName evidence="2">Catechol 2,3-dioxygenase</fullName>
    </submittedName>
</protein>
<dbReference type="PANTHER" id="PTHR35006">
    <property type="entry name" value="GLYOXALASE FAMILY PROTEIN (AFU_ORTHOLOGUE AFUA_5G14830)"/>
    <property type="match status" value="1"/>
</dbReference>
<evidence type="ECO:0000313" key="2">
    <source>
        <dbReference type="EMBL" id="SDF90135.1"/>
    </source>
</evidence>
<evidence type="ECO:0000313" key="3">
    <source>
        <dbReference type="Proteomes" id="UP000182284"/>
    </source>
</evidence>
<proteinExistence type="predicted"/>
<dbReference type="CDD" id="cd07262">
    <property type="entry name" value="VOC_like"/>
    <property type="match status" value="1"/>
</dbReference>
<dbReference type="Pfam" id="PF00903">
    <property type="entry name" value="Glyoxalase"/>
    <property type="match status" value="1"/>
</dbReference>
<dbReference type="EMBL" id="FNBL01000008">
    <property type="protein sequence ID" value="SDF90135.1"/>
    <property type="molecule type" value="Genomic_DNA"/>
</dbReference>
<dbReference type="SUPFAM" id="SSF54593">
    <property type="entry name" value="Glyoxalase/Bleomycin resistance protein/Dihydroxybiphenyl dioxygenase"/>
    <property type="match status" value="1"/>
</dbReference>
<accession>A0A1G7PV94</accession>
<keyword evidence="2" id="KW-0223">Dioxygenase</keyword>
<evidence type="ECO:0000259" key="1">
    <source>
        <dbReference type="PROSITE" id="PS51819"/>
    </source>
</evidence>
<gene>
    <name evidence="2" type="ORF">SAMN04488117_108169</name>
</gene>
<dbReference type="RefSeq" id="WP_074645994.1">
    <property type="nucleotide sequence ID" value="NZ_FNBL01000008.1"/>
</dbReference>
<dbReference type="Proteomes" id="UP000182284">
    <property type="component" value="Unassembled WGS sequence"/>
</dbReference>
<feature type="domain" description="VOC" evidence="1">
    <location>
        <begin position="2"/>
        <end position="123"/>
    </location>
</feature>
<organism evidence="2 3">
    <name type="scientific">Celeribacter baekdonensis</name>
    <dbReference type="NCBI Taxonomy" id="875171"/>
    <lineage>
        <taxon>Bacteria</taxon>
        <taxon>Pseudomonadati</taxon>
        <taxon>Pseudomonadota</taxon>
        <taxon>Alphaproteobacteria</taxon>
        <taxon>Rhodobacterales</taxon>
        <taxon>Roseobacteraceae</taxon>
        <taxon>Celeribacter</taxon>
    </lineage>
</organism>
<dbReference type="PANTHER" id="PTHR35006:SF1">
    <property type="entry name" value="BLL2941 PROTEIN"/>
    <property type="match status" value="1"/>
</dbReference>
<dbReference type="InterPro" id="IPR004360">
    <property type="entry name" value="Glyas_Fos-R_dOase_dom"/>
</dbReference>
<dbReference type="Gene3D" id="3.10.180.10">
    <property type="entry name" value="2,3-Dihydroxybiphenyl 1,2-Dioxygenase, domain 1"/>
    <property type="match status" value="1"/>
</dbReference>
<name>A0A1G7PV94_9RHOB</name>
<dbReference type="InterPro" id="IPR029068">
    <property type="entry name" value="Glyas_Bleomycin-R_OHBP_Dase"/>
</dbReference>
<dbReference type="OrthoDB" id="9807407at2"/>
<dbReference type="InterPro" id="IPR037523">
    <property type="entry name" value="VOC_core"/>
</dbReference>
<dbReference type="PROSITE" id="PS51819">
    <property type="entry name" value="VOC"/>
    <property type="match status" value="1"/>
</dbReference>